<comment type="caution">
    <text evidence="1">The sequence shown here is derived from an EMBL/GenBank/DDBJ whole genome shotgun (WGS) entry which is preliminary data.</text>
</comment>
<dbReference type="AlphaFoldDB" id="A0A6G4XB64"/>
<organism evidence="1 2">
    <name type="scientific">Streptomyces boncukensis</name>
    <dbReference type="NCBI Taxonomy" id="2711219"/>
    <lineage>
        <taxon>Bacteria</taxon>
        <taxon>Bacillati</taxon>
        <taxon>Actinomycetota</taxon>
        <taxon>Actinomycetes</taxon>
        <taxon>Kitasatosporales</taxon>
        <taxon>Streptomycetaceae</taxon>
        <taxon>Streptomyces</taxon>
    </lineage>
</organism>
<reference evidence="1 2" key="1">
    <citation type="submission" date="2020-02" db="EMBL/GenBank/DDBJ databases">
        <title>Whole-genome analyses of novel actinobacteria.</title>
        <authorList>
            <person name="Sahin N."/>
            <person name="Tatar D."/>
        </authorList>
    </citation>
    <scope>NUCLEOTIDE SEQUENCE [LARGE SCALE GENOMIC DNA]</scope>
    <source>
        <strain evidence="1 2">SB3404</strain>
    </source>
</reference>
<evidence type="ECO:0000313" key="2">
    <source>
        <dbReference type="Proteomes" id="UP000477722"/>
    </source>
</evidence>
<evidence type="ECO:0000313" key="1">
    <source>
        <dbReference type="EMBL" id="NGO73984.1"/>
    </source>
</evidence>
<sequence>MLDESLLDAPEALARADGYGLLRSAAGSGARVRTGLRSASDAGITQLRPDGRPRGVLVAGPGPVAPCVAGMLAALTNGAVPVTRLHPTGQLAAPGALRWPLPGWAGPLDLLLLVTPDGAEPGLAALVDQAYRRGCSVVAVAPAAAPLAEAVGETRGLCVPLAPAPFE</sequence>
<gene>
    <name evidence="1" type="ORF">G5C65_37845</name>
</gene>
<keyword evidence="1" id="KW-0413">Isomerase</keyword>
<feature type="non-terminal residue" evidence="1">
    <location>
        <position position="167"/>
    </location>
</feature>
<dbReference type="InterPro" id="IPR046348">
    <property type="entry name" value="SIS_dom_sf"/>
</dbReference>
<dbReference type="GO" id="GO:0097367">
    <property type="term" value="F:carbohydrate derivative binding"/>
    <property type="evidence" value="ECO:0007669"/>
    <property type="project" value="InterPro"/>
</dbReference>
<dbReference type="Proteomes" id="UP000477722">
    <property type="component" value="Unassembled WGS sequence"/>
</dbReference>
<keyword evidence="2" id="KW-1185">Reference proteome</keyword>
<dbReference type="SUPFAM" id="SSF53697">
    <property type="entry name" value="SIS domain"/>
    <property type="match status" value="1"/>
</dbReference>
<dbReference type="GO" id="GO:0016853">
    <property type="term" value="F:isomerase activity"/>
    <property type="evidence" value="ECO:0007669"/>
    <property type="project" value="UniProtKB-KW"/>
</dbReference>
<protein>
    <submittedName>
        <fullName evidence="1">Mannose-6-phosphate isomerase</fullName>
    </submittedName>
</protein>
<dbReference type="GO" id="GO:1901135">
    <property type="term" value="P:carbohydrate derivative metabolic process"/>
    <property type="evidence" value="ECO:0007669"/>
    <property type="project" value="InterPro"/>
</dbReference>
<dbReference type="EMBL" id="JAAKZZ010001044">
    <property type="protein sequence ID" value="NGO73984.1"/>
    <property type="molecule type" value="Genomic_DNA"/>
</dbReference>
<name>A0A6G4XB64_9ACTN</name>
<accession>A0A6G4XB64</accession>
<proteinExistence type="predicted"/>